<protein>
    <submittedName>
        <fullName evidence="2">Uncharacterized protein</fullName>
    </submittedName>
</protein>
<feature type="transmembrane region" description="Helical" evidence="1">
    <location>
        <begin position="6"/>
        <end position="23"/>
    </location>
</feature>
<comment type="caution">
    <text evidence="2">The sequence shown here is derived from an EMBL/GenBank/DDBJ whole genome shotgun (WGS) entry which is preliminary data.</text>
</comment>
<dbReference type="AlphaFoldDB" id="A0A5N4WTZ6"/>
<reference evidence="2 3" key="1">
    <citation type="submission" date="2019-09" db="EMBL/GenBank/DDBJ databases">
        <title>Draft genome sequence of Acinetobacter tandoii W4-4-4 isolated from environmental water sample.</title>
        <authorList>
            <person name="Wee S.K."/>
            <person name="Yan B."/>
            <person name="Mustaffa S.B."/>
            <person name="Yap E.P.H."/>
        </authorList>
    </citation>
    <scope>NUCLEOTIDE SEQUENCE [LARGE SCALE GENOMIC DNA]</scope>
    <source>
        <strain evidence="2 3">W4-4-4</strain>
    </source>
</reference>
<evidence type="ECO:0000256" key="1">
    <source>
        <dbReference type="SAM" id="Phobius"/>
    </source>
</evidence>
<accession>A0A5N4WTZ6</accession>
<evidence type="ECO:0000313" key="2">
    <source>
        <dbReference type="EMBL" id="KAB1859760.1"/>
    </source>
</evidence>
<keyword evidence="1" id="KW-0472">Membrane</keyword>
<dbReference type="EMBL" id="VXLD01000001">
    <property type="protein sequence ID" value="KAB1859760.1"/>
    <property type="molecule type" value="Genomic_DNA"/>
</dbReference>
<proteinExistence type="predicted"/>
<dbReference type="RefSeq" id="WP_151503749.1">
    <property type="nucleotide sequence ID" value="NZ_VXLD01000001.1"/>
</dbReference>
<organism evidence="2 3">
    <name type="scientific">Acinetobacter tandoii</name>
    <dbReference type="NCBI Taxonomy" id="202954"/>
    <lineage>
        <taxon>Bacteria</taxon>
        <taxon>Pseudomonadati</taxon>
        <taxon>Pseudomonadota</taxon>
        <taxon>Gammaproteobacteria</taxon>
        <taxon>Moraxellales</taxon>
        <taxon>Moraxellaceae</taxon>
        <taxon>Acinetobacter</taxon>
    </lineage>
</organism>
<evidence type="ECO:0000313" key="3">
    <source>
        <dbReference type="Proteomes" id="UP000325788"/>
    </source>
</evidence>
<keyword evidence="1" id="KW-0812">Transmembrane</keyword>
<dbReference type="Proteomes" id="UP000325788">
    <property type="component" value="Unassembled WGS sequence"/>
</dbReference>
<sequence>MNLPWLKSLIFWIIIIVVIFAAFQCTQKSENNKSASALMYERLYQCSRDLAGKNPSVLTAIQKQIHTNMTQQELMQLINSCRQANPLKTQATYIEAILHIK</sequence>
<name>A0A5N4WTZ6_9GAMM</name>
<keyword evidence="1" id="KW-1133">Transmembrane helix</keyword>
<gene>
    <name evidence="2" type="ORF">F4W09_01160</name>
</gene>